<keyword evidence="3" id="KW-1185">Reference proteome</keyword>
<accession>A0A1X0NIK7</accession>
<dbReference type="RefSeq" id="XP_028878638.1">
    <property type="nucleotide sequence ID" value="XM_029030039.1"/>
</dbReference>
<evidence type="ECO:0000313" key="2">
    <source>
        <dbReference type="EMBL" id="ORC84572.1"/>
    </source>
</evidence>
<dbReference type="Proteomes" id="UP000192257">
    <property type="component" value="Unassembled WGS sequence"/>
</dbReference>
<gene>
    <name evidence="2" type="ORF">TM35_000431400</name>
</gene>
<feature type="chain" id="PRO_5012168031" description="Hexosyltransferase" evidence="1">
    <location>
        <begin position="29"/>
        <end position="121"/>
    </location>
</feature>
<proteinExistence type="predicted"/>
<reference evidence="2 3" key="1">
    <citation type="submission" date="2017-03" db="EMBL/GenBank/DDBJ databases">
        <title>An alternative strategy for trypanosome survival in the mammalian bloodstream revealed through genome and transcriptome analysis of the ubiquitous bovine parasite Trypanosoma (Megatrypanum) theileri.</title>
        <authorList>
            <person name="Kelly S."/>
            <person name="Ivens A."/>
            <person name="Mott A."/>
            <person name="O'Neill E."/>
            <person name="Emms D."/>
            <person name="Macleod O."/>
            <person name="Voorheis P."/>
            <person name="Matthews J."/>
            <person name="Matthews K."/>
            <person name="Carrington M."/>
        </authorList>
    </citation>
    <scope>NUCLEOTIDE SEQUENCE [LARGE SCALE GENOMIC DNA]</scope>
    <source>
        <strain evidence="2">Edinburgh</strain>
    </source>
</reference>
<name>A0A1X0NIK7_9TRYP</name>
<sequence>MHRQRPRRNRVTTCLILVLCFLLIKNLTDIVISQKQAHNHEVPLNTKEELHVNNKKDHYDYRIFVFTYARPEGLRVTLSSILNSDYSKARGSTIDLEVFVDYRRDDGESIKNKQAEILDIL</sequence>
<protein>
    <recommendedName>
        <fullName evidence="4">Hexosyltransferase</fullName>
    </recommendedName>
</protein>
<feature type="non-terminal residue" evidence="2">
    <location>
        <position position="121"/>
    </location>
</feature>
<evidence type="ECO:0008006" key="4">
    <source>
        <dbReference type="Google" id="ProtNLM"/>
    </source>
</evidence>
<evidence type="ECO:0000313" key="3">
    <source>
        <dbReference type="Proteomes" id="UP000192257"/>
    </source>
</evidence>
<feature type="signal peptide" evidence="1">
    <location>
        <begin position="1"/>
        <end position="28"/>
    </location>
</feature>
<dbReference type="EMBL" id="NBCO01000043">
    <property type="protein sequence ID" value="ORC84572.1"/>
    <property type="molecule type" value="Genomic_DNA"/>
</dbReference>
<organism evidence="2 3">
    <name type="scientific">Trypanosoma theileri</name>
    <dbReference type="NCBI Taxonomy" id="67003"/>
    <lineage>
        <taxon>Eukaryota</taxon>
        <taxon>Discoba</taxon>
        <taxon>Euglenozoa</taxon>
        <taxon>Kinetoplastea</taxon>
        <taxon>Metakinetoplastina</taxon>
        <taxon>Trypanosomatida</taxon>
        <taxon>Trypanosomatidae</taxon>
        <taxon>Trypanosoma</taxon>
    </lineage>
</organism>
<dbReference type="OrthoDB" id="10495152at2759"/>
<comment type="caution">
    <text evidence="2">The sequence shown here is derived from an EMBL/GenBank/DDBJ whole genome shotgun (WGS) entry which is preliminary data.</text>
</comment>
<dbReference type="VEuPathDB" id="TriTrypDB:TM35_000431400"/>
<evidence type="ECO:0000256" key="1">
    <source>
        <dbReference type="SAM" id="SignalP"/>
    </source>
</evidence>
<keyword evidence="1" id="KW-0732">Signal</keyword>
<dbReference type="AlphaFoldDB" id="A0A1X0NIK7"/>
<dbReference type="GeneID" id="39989819"/>